<dbReference type="GO" id="GO:0009116">
    <property type="term" value="P:nucleoside metabolic process"/>
    <property type="evidence" value="ECO:0007669"/>
    <property type="project" value="InterPro"/>
</dbReference>
<keyword evidence="5" id="KW-0808">Transferase</keyword>
<dbReference type="SUPFAM" id="SSF53167">
    <property type="entry name" value="Purine and uridine phosphorylases"/>
    <property type="match status" value="1"/>
</dbReference>
<dbReference type="Gene3D" id="3.40.50.1580">
    <property type="entry name" value="Nucleoside phosphorylase domain"/>
    <property type="match status" value="1"/>
</dbReference>
<evidence type="ECO:0000256" key="3">
    <source>
        <dbReference type="ARBA" id="ARBA00048447"/>
    </source>
</evidence>
<comment type="catalytic activity">
    <reaction evidence="3">
        <text>uridine + phosphate = alpha-D-ribose 1-phosphate + uracil</text>
        <dbReference type="Rhea" id="RHEA:24388"/>
        <dbReference type="ChEBI" id="CHEBI:16704"/>
        <dbReference type="ChEBI" id="CHEBI:17568"/>
        <dbReference type="ChEBI" id="CHEBI:43474"/>
        <dbReference type="ChEBI" id="CHEBI:57720"/>
        <dbReference type="EC" id="2.4.2.3"/>
    </reaction>
</comment>
<feature type="domain" description="Nucleoside phosphorylase" evidence="4">
    <location>
        <begin position="16"/>
        <end position="215"/>
    </location>
</feature>
<comment type="caution">
    <text evidence="5">The sequence shown here is derived from an EMBL/GenBank/DDBJ whole genome shotgun (WGS) entry which is preliminary data.</text>
</comment>
<evidence type="ECO:0000313" key="5">
    <source>
        <dbReference type="EMBL" id="MBB6097643.1"/>
    </source>
</evidence>
<dbReference type="PANTHER" id="PTHR43691">
    <property type="entry name" value="URIDINE PHOSPHORYLASE"/>
    <property type="match status" value="1"/>
</dbReference>
<sequence length="238" mass="25566">MSQIHLRTEAEKVAPYVLLPGDPGRARWIAETYLEAPELYNDHRGLLGFTGTYKGVRVSVQTTGMGCPTTAIVAEELIRLGARYLLRVGTCGAATPRLNPADLVIAQAAVPNDGTTRQYLGGAPYAPIASFELVEAGVASARAAGIPHHVGLIMTEDAFYASTPEHARLWASRGVLGFEMEASALFLVAAMRGVHAGCMVTVSNDIGDPQLVAPEVLQEGVRRMTEASLETFYRLENR</sequence>
<dbReference type="GO" id="GO:0005829">
    <property type="term" value="C:cytosol"/>
    <property type="evidence" value="ECO:0007669"/>
    <property type="project" value="TreeGrafter"/>
</dbReference>
<dbReference type="AlphaFoldDB" id="A0A841HXQ0"/>
<evidence type="ECO:0000256" key="2">
    <source>
        <dbReference type="ARBA" id="ARBA00021980"/>
    </source>
</evidence>
<dbReference type="EMBL" id="JACHHG010000003">
    <property type="protein sequence ID" value="MBB6097643.1"/>
    <property type="molecule type" value="Genomic_DNA"/>
</dbReference>
<organism evidence="5 6">
    <name type="scientific">Deinobacterium chartae</name>
    <dbReference type="NCBI Taxonomy" id="521158"/>
    <lineage>
        <taxon>Bacteria</taxon>
        <taxon>Thermotogati</taxon>
        <taxon>Deinococcota</taxon>
        <taxon>Deinococci</taxon>
        <taxon>Deinococcales</taxon>
        <taxon>Deinococcaceae</taxon>
        <taxon>Deinobacterium</taxon>
    </lineage>
</organism>
<evidence type="ECO:0000259" key="4">
    <source>
        <dbReference type="Pfam" id="PF01048"/>
    </source>
</evidence>
<dbReference type="CDD" id="cd17765">
    <property type="entry name" value="PNP_ThPNP_like"/>
    <property type="match status" value="1"/>
</dbReference>
<gene>
    <name evidence="5" type="ORF">HNR42_001060</name>
</gene>
<dbReference type="PANTHER" id="PTHR43691:SF11">
    <property type="entry name" value="FI09636P-RELATED"/>
    <property type="match status" value="1"/>
</dbReference>
<dbReference type="GO" id="GO:0004850">
    <property type="term" value="F:uridine phosphorylase activity"/>
    <property type="evidence" value="ECO:0007669"/>
    <property type="project" value="UniProtKB-EC"/>
</dbReference>
<dbReference type="InterPro" id="IPR035994">
    <property type="entry name" value="Nucleoside_phosphorylase_sf"/>
</dbReference>
<dbReference type="RefSeq" id="WP_183985283.1">
    <property type="nucleotide sequence ID" value="NZ_JACHHG010000003.1"/>
</dbReference>
<dbReference type="Pfam" id="PF01048">
    <property type="entry name" value="PNP_UDP_1"/>
    <property type="match status" value="1"/>
</dbReference>
<dbReference type="InterPro" id="IPR000845">
    <property type="entry name" value="Nucleoside_phosphorylase_d"/>
</dbReference>
<name>A0A841HXQ0_9DEIO</name>
<dbReference type="EC" id="2.4.2.3" evidence="1"/>
<reference evidence="5 6" key="1">
    <citation type="submission" date="2020-08" db="EMBL/GenBank/DDBJ databases">
        <title>Genomic Encyclopedia of Type Strains, Phase IV (KMG-IV): sequencing the most valuable type-strain genomes for metagenomic binning, comparative biology and taxonomic classification.</title>
        <authorList>
            <person name="Goeker M."/>
        </authorList>
    </citation>
    <scope>NUCLEOTIDE SEQUENCE [LARGE SCALE GENOMIC DNA]</scope>
    <source>
        <strain evidence="5 6">DSM 21458</strain>
    </source>
</reference>
<keyword evidence="5" id="KW-0328">Glycosyltransferase</keyword>
<accession>A0A841HXQ0</accession>
<keyword evidence="6" id="KW-1185">Reference proteome</keyword>
<evidence type="ECO:0000313" key="6">
    <source>
        <dbReference type="Proteomes" id="UP000569951"/>
    </source>
</evidence>
<protein>
    <recommendedName>
        <fullName evidence="2">Uridine phosphorylase</fullName>
        <ecNumber evidence="1">2.4.2.3</ecNumber>
    </recommendedName>
</protein>
<proteinExistence type="predicted"/>
<evidence type="ECO:0000256" key="1">
    <source>
        <dbReference type="ARBA" id="ARBA00011888"/>
    </source>
</evidence>
<dbReference type="Proteomes" id="UP000569951">
    <property type="component" value="Unassembled WGS sequence"/>
</dbReference>